<evidence type="ECO:0000313" key="2">
    <source>
        <dbReference type="Proteomes" id="UP000599391"/>
    </source>
</evidence>
<dbReference type="RefSeq" id="WP_214437779.1">
    <property type="nucleotide sequence ID" value="NZ_JAECZB010000004.1"/>
</dbReference>
<dbReference type="Proteomes" id="UP000599391">
    <property type="component" value="Unassembled WGS sequence"/>
</dbReference>
<comment type="caution">
    <text evidence="1">The sequence shown here is derived from an EMBL/GenBank/DDBJ whole genome shotgun (WGS) entry which is preliminary data.</text>
</comment>
<reference evidence="1 2" key="1">
    <citation type="journal article" date="2021" name="Int. J. Syst. Evol. Microbiol.">
        <title>Amazonocrinis nigriterrae gen. nov., sp. nov., Atlanticothrix silvestris gen. nov., sp. nov. and Dendronalium phyllosphericum gen. nov., sp. nov., nostocacean cyanobacteria from Brazilian environments.</title>
        <authorList>
            <person name="Alvarenga D.O."/>
            <person name="Andreote A.P.D."/>
            <person name="Branco L.H.Z."/>
            <person name="Delbaje E."/>
            <person name="Cruz R.B."/>
            <person name="Varani A.M."/>
            <person name="Fiore M.F."/>
        </authorList>
    </citation>
    <scope>NUCLEOTIDE SEQUENCE [LARGE SCALE GENOMIC DNA]</scope>
    <source>
        <strain evidence="1 2">CENA357</strain>
    </source>
</reference>
<gene>
    <name evidence="1" type="ORF">I8751_03575</name>
</gene>
<protein>
    <submittedName>
        <fullName evidence="1">Uncharacterized protein</fullName>
    </submittedName>
</protein>
<sequence length="103" mass="11837">MAHVTTTVPPLQADDWGECCEKLLLPATDSNAEIIEITGYKLVYVNGACLRIYRVYKTEFNDRFGFSKQFCYEAIASVLRNYIFLGYDNFEKRPNPSYLTFAS</sequence>
<dbReference type="EMBL" id="JAECZB010000004">
    <property type="protein sequence ID" value="MBH8551474.1"/>
    <property type="molecule type" value="Genomic_DNA"/>
</dbReference>
<name>A0A8J7H7T0_9CYAN</name>
<organism evidence="1 2">
    <name type="scientific">Atlanticothrix silvestris CENA357</name>
    <dbReference type="NCBI Taxonomy" id="1725252"/>
    <lineage>
        <taxon>Bacteria</taxon>
        <taxon>Bacillati</taxon>
        <taxon>Cyanobacteriota</taxon>
        <taxon>Cyanophyceae</taxon>
        <taxon>Nostocales</taxon>
        <taxon>Nodulariaceae</taxon>
        <taxon>Atlanticothrix</taxon>
        <taxon>Atlanticothrix silvestris</taxon>
    </lineage>
</organism>
<accession>A0A8J7H7T0</accession>
<dbReference type="AlphaFoldDB" id="A0A8J7H7T0"/>
<keyword evidence="2" id="KW-1185">Reference proteome</keyword>
<evidence type="ECO:0000313" key="1">
    <source>
        <dbReference type="EMBL" id="MBH8551474.1"/>
    </source>
</evidence>
<proteinExistence type="predicted"/>